<keyword evidence="2" id="KW-1185">Reference proteome</keyword>
<comment type="caution">
    <text evidence="1">The sequence shown here is derived from an EMBL/GenBank/DDBJ whole genome shotgun (WGS) entry which is preliminary data.</text>
</comment>
<protein>
    <submittedName>
        <fullName evidence="1">Uncharacterized protein</fullName>
    </submittedName>
</protein>
<dbReference type="Proteomes" id="UP001237780">
    <property type="component" value="Unassembled WGS sequence"/>
</dbReference>
<accession>A0ABU0S5J8</accession>
<dbReference type="EMBL" id="JAUSZT010000002">
    <property type="protein sequence ID" value="MDQ0996009.1"/>
    <property type="molecule type" value="Genomic_DNA"/>
</dbReference>
<organism evidence="1 2">
    <name type="scientific">Phyllobacterium ifriqiyense</name>
    <dbReference type="NCBI Taxonomy" id="314238"/>
    <lineage>
        <taxon>Bacteria</taxon>
        <taxon>Pseudomonadati</taxon>
        <taxon>Pseudomonadota</taxon>
        <taxon>Alphaproteobacteria</taxon>
        <taxon>Hyphomicrobiales</taxon>
        <taxon>Phyllobacteriaceae</taxon>
        <taxon>Phyllobacterium</taxon>
    </lineage>
</organism>
<sequence>MKEFNLKQLIVCFIAESAELDLNCHPGQSAEITLTTYEKLFYRRPEARRSMV</sequence>
<reference evidence="1 2" key="1">
    <citation type="submission" date="2023-07" db="EMBL/GenBank/DDBJ databases">
        <title>Comparative genomics of wheat-associated soil bacteria to identify genetic determinants of phenazine resistance.</title>
        <authorList>
            <person name="Mouncey N."/>
        </authorList>
    </citation>
    <scope>NUCLEOTIDE SEQUENCE [LARGE SCALE GENOMIC DNA]</scope>
    <source>
        <strain evidence="1 2">W4I11</strain>
    </source>
</reference>
<evidence type="ECO:0000313" key="2">
    <source>
        <dbReference type="Proteomes" id="UP001237780"/>
    </source>
</evidence>
<evidence type="ECO:0000313" key="1">
    <source>
        <dbReference type="EMBL" id="MDQ0996009.1"/>
    </source>
</evidence>
<name>A0ABU0S5J8_9HYPH</name>
<gene>
    <name evidence="1" type="ORF">QFZ34_001186</name>
</gene>
<proteinExistence type="predicted"/>